<dbReference type="EnsemblPlants" id="AUR62030743-RA">
    <property type="protein sequence ID" value="AUR62030743-RA:cds"/>
    <property type="gene ID" value="AUR62030743"/>
</dbReference>
<comment type="subcellular location">
    <subcellularLocation>
        <location evidence="1">Membrane</location>
        <topology evidence="1">Multi-pass membrane protein</topology>
    </subcellularLocation>
</comment>
<evidence type="ECO:0000256" key="9">
    <source>
        <dbReference type="SAM" id="Phobius"/>
    </source>
</evidence>
<feature type="transmembrane region" description="Helical" evidence="9">
    <location>
        <begin position="50"/>
        <end position="69"/>
    </location>
</feature>
<keyword evidence="7 9" id="KW-0472">Membrane</keyword>
<dbReference type="Pfam" id="PF11744">
    <property type="entry name" value="ALMT"/>
    <property type="match status" value="1"/>
</dbReference>
<evidence type="ECO:0000256" key="8">
    <source>
        <dbReference type="ARBA" id="ARBA00023303"/>
    </source>
</evidence>
<dbReference type="InterPro" id="IPR026960">
    <property type="entry name" value="RVT-Znf"/>
</dbReference>
<evidence type="ECO:0000256" key="3">
    <source>
        <dbReference type="ARBA" id="ARBA00022448"/>
    </source>
</evidence>
<dbReference type="AlphaFoldDB" id="A0A803MK10"/>
<accession>A0A803MK10</accession>
<feature type="transmembrane region" description="Helical" evidence="9">
    <location>
        <begin position="164"/>
        <end position="188"/>
    </location>
</feature>
<dbReference type="Gramene" id="AUR62030743-RA">
    <property type="protein sequence ID" value="AUR62030743-RA:cds"/>
    <property type="gene ID" value="AUR62030743"/>
</dbReference>
<dbReference type="GO" id="GO:0034220">
    <property type="term" value="P:monoatomic ion transmembrane transport"/>
    <property type="evidence" value="ECO:0007669"/>
    <property type="project" value="UniProtKB-KW"/>
</dbReference>
<dbReference type="Pfam" id="PF13966">
    <property type="entry name" value="zf-RVT"/>
    <property type="match status" value="1"/>
</dbReference>
<dbReference type="InterPro" id="IPR020966">
    <property type="entry name" value="ALMT"/>
</dbReference>
<dbReference type="PANTHER" id="PTHR31086">
    <property type="entry name" value="ALUMINUM-ACTIVATED MALATE TRANSPORTER 10"/>
    <property type="match status" value="1"/>
</dbReference>
<feature type="domain" description="Reverse transcriptase zinc-binding" evidence="10">
    <location>
        <begin position="691"/>
        <end position="748"/>
    </location>
</feature>
<reference evidence="11" key="1">
    <citation type="journal article" date="2017" name="Nature">
        <title>The genome of Chenopodium quinoa.</title>
        <authorList>
            <person name="Jarvis D.E."/>
            <person name="Ho Y.S."/>
            <person name="Lightfoot D.J."/>
            <person name="Schmoeckel S.M."/>
            <person name="Li B."/>
            <person name="Borm T.J.A."/>
            <person name="Ohyanagi H."/>
            <person name="Mineta K."/>
            <person name="Michell C.T."/>
            <person name="Saber N."/>
            <person name="Kharbatia N.M."/>
            <person name="Rupper R.R."/>
            <person name="Sharp A.R."/>
            <person name="Dally N."/>
            <person name="Boughton B.A."/>
            <person name="Woo Y.H."/>
            <person name="Gao G."/>
            <person name="Schijlen E.G.W.M."/>
            <person name="Guo X."/>
            <person name="Momin A.A."/>
            <person name="Negrao S."/>
            <person name="Al-Babili S."/>
            <person name="Gehring C."/>
            <person name="Roessner U."/>
            <person name="Jung C."/>
            <person name="Murphy K."/>
            <person name="Arold S.T."/>
            <person name="Gojobori T."/>
            <person name="van der Linden C.G."/>
            <person name="van Loo E.N."/>
            <person name="Jellen E.N."/>
            <person name="Maughan P.J."/>
            <person name="Tester M."/>
        </authorList>
    </citation>
    <scope>NUCLEOTIDE SEQUENCE [LARGE SCALE GENOMIC DNA]</scope>
    <source>
        <strain evidence="11">cv. PI 614886</strain>
    </source>
</reference>
<evidence type="ECO:0000256" key="5">
    <source>
        <dbReference type="ARBA" id="ARBA00022989"/>
    </source>
</evidence>
<evidence type="ECO:0000256" key="1">
    <source>
        <dbReference type="ARBA" id="ARBA00004141"/>
    </source>
</evidence>
<feature type="transmembrane region" description="Helical" evidence="9">
    <location>
        <begin position="107"/>
        <end position="127"/>
    </location>
</feature>
<organism evidence="11 12">
    <name type="scientific">Chenopodium quinoa</name>
    <name type="common">Quinoa</name>
    <dbReference type="NCBI Taxonomy" id="63459"/>
    <lineage>
        <taxon>Eukaryota</taxon>
        <taxon>Viridiplantae</taxon>
        <taxon>Streptophyta</taxon>
        <taxon>Embryophyta</taxon>
        <taxon>Tracheophyta</taxon>
        <taxon>Spermatophyta</taxon>
        <taxon>Magnoliopsida</taxon>
        <taxon>eudicotyledons</taxon>
        <taxon>Gunneridae</taxon>
        <taxon>Pentapetalae</taxon>
        <taxon>Caryophyllales</taxon>
        <taxon>Chenopodiaceae</taxon>
        <taxon>Chenopodioideae</taxon>
        <taxon>Atripliceae</taxon>
        <taxon>Chenopodium</taxon>
    </lineage>
</organism>
<dbReference type="GO" id="GO:0015743">
    <property type="term" value="P:malate transport"/>
    <property type="evidence" value="ECO:0007669"/>
    <property type="project" value="InterPro"/>
</dbReference>
<keyword evidence="6" id="KW-0406">Ion transport</keyword>
<dbReference type="Proteomes" id="UP000596660">
    <property type="component" value="Unplaced"/>
</dbReference>
<feature type="transmembrane region" description="Helical" evidence="9">
    <location>
        <begin position="133"/>
        <end position="152"/>
    </location>
</feature>
<evidence type="ECO:0000313" key="11">
    <source>
        <dbReference type="EnsemblPlants" id="AUR62030743-RA:cds"/>
    </source>
</evidence>
<name>A0A803MK10_CHEQI</name>
<keyword evidence="5 9" id="KW-1133">Transmembrane helix</keyword>
<comment type="similarity">
    <text evidence="2">Belongs to the aromatic acid exporter (TC 2.A.85) family.</text>
</comment>
<evidence type="ECO:0000256" key="2">
    <source>
        <dbReference type="ARBA" id="ARBA00007079"/>
    </source>
</evidence>
<evidence type="ECO:0000256" key="7">
    <source>
        <dbReference type="ARBA" id="ARBA00023136"/>
    </source>
</evidence>
<dbReference type="GO" id="GO:0016020">
    <property type="term" value="C:membrane"/>
    <property type="evidence" value="ECO:0007669"/>
    <property type="project" value="UniProtKB-SubCell"/>
</dbReference>
<keyword evidence="4 9" id="KW-0812">Transmembrane</keyword>
<evidence type="ECO:0000313" key="12">
    <source>
        <dbReference type="Proteomes" id="UP000596660"/>
    </source>
</evidence>
<keyword evidence="8" id="KW-0407">Ion channel</keyword>
<proteinExistence type="inferred from homology"/>
<protein>
    <recommendedName>
        <fullName evidence="10">Reverse transcriptase zinc-binding domain-containing protein</fullName>
    </recommendedName>
</protein>
<reference evidence="11" key="2">
    <citation type="submission" date="2021-03" db="UniProtKB">
        <authorList>
            <consortium name="EnsemblPlants"/>
        </authorList>
    </citation>
    <scope>IDENTIFICATION</scope>
</reference>
<feature type="transmembrane region" description="Helical" evidence="9">
    <location>
        <begin position="75"/>
        <end position="95"/>
    </location>
</feature>
<keyword evidence="3" id="KW-0813">Transport</keyword>
<sequence>MEMEMVHGAKSRVFTRGLSGLRNLVVKLKEKCVGIAKNIKKIAKDDPRRVIHSLKMALALTLVSLFYFVRPLYEGFGVSGMWAVLTVVVVFEFSVGATISKGLNRGLATLTAGALGVGAQHLAVLFGTKGEPIVLGILVFLLASMSTFTRFVPSIKKRYDYGVLIFILTFSLVAVSGYRVDVILVLAYQRLSTIVVGGATCMIVSIFICPVWAGEDLHNLIAGNLEKLAKFMEGFGEDYFTFPDNDKISMNSKKDGKSYLQSHKSVLASKTNEENLANFARWEPCHGQFRLRHPWKQYVKVGALARQCAYHIETLCGFINTEAKVPMEFRRKIKDSCTKMSIESSKALRAMASSIEKMAHPKQVVMHLENSKQAAKELENVLKTMLYGPEDIIALVPDATVASILVNIITCVEKISEAVHELANVAHFKEKIEATVSPEPTKHTAKLHRGIVNPMYDDGDRGEVDYVEVIVCDQKPQKIGNCIEGEIRVDNKCSNNRLDHAPILLHAGRRAKNRQKKRVFRFEAYCLSNPDCGDVVRAAWNEGVNVPIQGKIESCAAALGRWANNTFGSLKQKIKKSEAELKEVQQGNMDGSKLERCKQISEKLDKLHLLEESYWHARARTNELRDGDKNTSYFHHKASSRRKRNFIEGLEDSLGHWVQDAQGIQGIITDYFSSLYASEGTTNIESALAGGPPKLQHFLCRALDNSLAVKVELHKRHIVTDVGCQQCSLEEETISHVLFRCTAARKIWCNSQFWELIRDKGDGSFREVFLYVAEKLDGNELSVFAALAWAIWT</sequence>
<keyword evidence="12" id="KW-1185">Reference proteome</keyword>
<evidence type="ECO:0000256" key="6">
    <source>
        <dbReference type="ARBA" id="ARBA00023065"/>
    </source>
</evidence>
<evidence type="ECO:0000259" key="10">
    <source>
        <dbReference type="Pfam" id="PF13966"/>
    </source>
</evidence>
<evidence type="ECO:0000256" key="4">
    <source>
        <dbReference type="ARBA" id="ARBA00022692"/>
    </source>
</evidence>